<dbReference type="InterPro" id="IPR036047">
    <property type="entry name" value="F-box-like_dom_sf"/>
</dbReference>
<dbReference type="EMBL" id="CAJNOI010004356">
    <property type="protein sequence ID" value="CAF1543521.1"/>
    <property type="molecule type" value="Genomic_DNA"/>
</dbReference>
<dbReference type="OrthoDB" id="10058525at2759"/>
<keyword evidence="4" id="KW-1185">Reference proteome</keyword>
<dbReference type="InterPro" id="IPR001810">
    <property type="entry name" value="F-box_dom"/>
</dbReference>
<organism evidence="3 4">
    <name type="scientific">Adineta steineri</name>
    <dbReference type="NCBI Taxonomy" id="433720"/>
    <lineage>
        <taxon>Eukaryota</taxon>
        <taxon>Metazoa</taxon>
        <taxon>Spiralia</taxon>
        <taxon>Gnathifera</taxon>
        <taxon>Rotifera</taxon>
        <taxon>Eurotatoria</taxon>
        <taxon>Bdelloidea</taxon>
        <taxon>Adinetida</taxon>
        <taxon>Adinetidae</taxon>
        <taxon>Adineta</taxon>
    </lineage>
</organism>
<dbReference type="AlphaFoldDB" id="A0A816FBU4"/>
<evidence type="ECO:0000259" key="1">
    <source>
        <dbReference type="PROSITE" id="PS50181"/>
    </source>
</evidence>
<evidence type="ECO:0000313" key="3">
    <source>
        <dbReference type="EMBL" id="CAF1658404.1"/>
    </source>
</evidence>
<evidence type="ECO:0000313" key="2">
    <source>
        <dbReference type="EMBL" id="CAF1543521.1"/>
    </source>
</evidence>
<proteinExistence type="predicted"/>
<gene>
    <name evidence="2" type="ORF">BJG266_LOCUS45736</name>
    <name evidence="3" type="ORF">QVE165_LOCUS62756</name>
</gene>
<comment type="caution">
    <text evidence="3">The sequence shown here is derived from an EMBL/GenBank/DDBJ whole genome shotgun (WGS) entry which is preliminary data.</text>
</comment>
<evidence type="ECO:0000313" key="4">
    <source>
        <dbReference type="Proteomes" id="UP000663832"/>
    </source>
</evidence>
<dbReference type="Proteomes" id="UP000663832">
    <property type="component" value="Unassembled WGS sequence"/>
</dbReference>
<dbReference type="EMBL" id="CAJNOM010004742">
    <property type="protein sequence ID" value="CAF1658404.1"/>
    <property type="molecule type" value="Genomic_DNA"/>
</dbReference>
<name>A0A816FBU4_9BILA</name>
<dbReference type="PROSITE" id="PS50181">
    <property type="entry name" value="FBOX"/>
    <property type="match status" value="1"/>
</dbReference>
<feature type="domain" description="F-box" evidence="1">
    <location>
        <begin position="6"/>
        <end position="57"/>
    </location>
</feature>
<sequence length="536" mass="62761">MSSAQRVTLEALPVEILHSIFYHIDGQTIFSSLRNMCRRLRAIINKYDRWTIDFQRIAKPDFHLFCRYINPENIISLTLSDDHDTSGQIEIFLSLFKAHQFTRLQSVTLIKVSAYDLEAIFRTFKTTSLKSFSFTVEKHKTLHKETMRMKVLSMIITETNLVKLELLEFQWHELDKMIWPKQSTIQHLKIQAPVTPVEICTILVCLSHLRTLIIGELYDGFNAQKSLPYRSTPFRQVISLAIEKMTLDIDDLELFLSLLPTLTHMRLMIYEKLVDGNRLKNFIQTNLPLLNNFEFFLCITRYVSHDLSDIQSLITSYQTPFWLEQNKWFVTCEYSTDANKLYPIPFCNETTNRRLCRKVKKLEINFKDNLPSNWILTVSTLVDLSTIVQIKFTGQTVYKTRRNIRASIAYFLQRTSSLISLSINYDSHMYNFWTADNICCMIPSHVKHLTTSIKHVDEMKLVLKRLPYLSSITFHFYCPSNIDAIFGWLVKYRGGSKCKREKSSISIWLGKGIIQSKEYEHVNKKIKLSDNHHDAS</sequence>
<protein>
    <recommendedName>
        <fullName evidence="1">F-box domain-containing protein</fullName>
    </recommendedName>
</protein>
<accession>A0A816FBU4</accession>
<reference evidence="3" key="1">
    <citation type="submission" date="2021-02" db="EMBL/GenBank/DDBJ databases">
        <authorList>
            <person name="Nowell W R."/>
        </authorList>
    </citation>
    <scope>NUCLEOTIDE SEQUENCE</scope>
</reference>
<dbReference type="Proteomes" id="UP000663877">
    <property type="component" value="Unassembled WGS sequence"/>
</dbReference>
<dbReference type="SUPFAM" id="SSF81383">
    <property type="entry name" value="F-box domain"/>
    <property type="match status" value="1"/>
</dbReference>